<name>A0A317X232_9EURO</name>
<feature type="region of interest" description="Disordered" evidence="1">
    <location>
        <begin position="1"/>
        <end position="72"/>
    </location>
</feature>
<feature type="region of interest" description="Disordered" evidence="1">
    <location>
        <begin position="83"/>
        <end position="102"/>
    </location>
</feature>
<dbReference type="Proteomes" id="UP000247233">
    <property type="component" value="Unassembled WGS sequence"/>
</dbReference>
<dbReference type="EMBL" id="MSFL01000001">
    <property type="protein sequence ID" value="PWY92626.1"/>
    <property type="molecule type" value="Genomic_DNA"/>
</dbReference>
<proteinExistence type="predicted"/>
<comment type="caution">
    <text evidence="2">The sequence shown here is derived from an EMBL/GenBank/DDBJ whole genome shotgun (WGS) entry which is preliminary data.</text>
</comment>
<sequence length="130" mass="14735">MGWWGEREKEMKLEDGEGGGEKKKRREERRERKLKGRGGKGRRRGKAQEWWGREKIASGSKKKRAPQKAKVPASFAVRVTGRWPHRGPWTTSELLSGPPARGKSVLVTPRVSSLLLTPPASSRPPILRQY</sequence>
<accession>A0A317X232</accession>
<dbReference type="AlphaFoldDB" id="A0A317X232"/>
<evidence type="ECO:0000313" key="2">
    <source>
        <dbReference type="EMBL" id="PWY92626.1"/>
    </source>
</evidence>
<dbReference type="RefSeq" id="XP_025404365.1">
    <property type="nucleotide sequence ID" value="XM_025538210.1"/>
</dbReference>
<reference evidence="2 3" key="1">
    <citation type="submission" date="2016-12" db="EMBL/GenBank/DDBJ databases">
        <title>The genomes of Aspergillus section Nigri reveals drivers in fungal speciation.</title>
        <authorList>
            <consortium name="DOE Joint Genome Institute"/>
            <person name="Vesth T.C."/>
            <person name="Nybo J."/>
            <person name="Theobald S."/>
            <person name="Brandl J."/>
            <person name="Frisvad J.C."/>
            <person name="Nielsen K.F."/>
            <person name="Lyhne E.K."/>
            <person name="Kogle M.E."/>
            <person name="Kuo A."/>
            <person name="Riley R."/>
            <person name="Clum A."/>
            <person name="Nolan M."/>
            <person name="Lipzen A."/>
            <person name="Salamov A."/>
            <person name="Henrissat B."/>
            <person name="Wiebenga A."/>
            <person name="De Vries R.P."/>
            <person name="Grigoriev I.V."/>
            <person name="Mortensen U.H."/>
            <person name="Andersen M.R."/>
            <person name="Baker S.E."/>
        </authorList>
    </citation>
    <scope>NUCLEOTIDE SEQUENCE [LARGE SCALE GENOMIC DNA]</scope>
    <source>
        <strain evidence="2 3">CBS 117.55</strain>
    </source>
</reference>
<keyword evidence="3" id="KW-1185">Reference proteome</keyword>
<organism evidence="2 3">
    <name type="scientific">Aspergillus heteromorphus CBS 117.55</name>
    <dbReference type="NCBI Taxonomy" id="1448321"/>
    <lineage>
        <taxon>Eukaryota</taxon>
        <taxon>Fungi</taxon>
        <taxon>Dikarya</taxon>
        <taxon>Ascomycota</taxon>
        <taxon>Pezizomycotina</taxon>
        <taxon>Eurotiomycetes</taxon>
        <taxon>Eurotiomycetidae</taxon>
        <taxon>Eurotiales</taxon>
        <taxon>Aspergillaceae</taxon>
        <taxon>Aspergillus</taxon>
        <taxon>Aspergillus subgen. Circumdati</taxon>
    </lineage>
</organism>
<evidence type="ECO:0000313" key="3">
    <source>
        <dbReference type="Proteomes" id="UP000247233"/>
    </source>
</evidence>
<dbReference type="GeneID" id="37060447"/>
<feature type="compositionally biased region" description="Basic and acidic residues" evidence="1">
    <location>
        <begin position="1"/>
        <end position="21"/>
    </location>
</feature>
<protein>
    <submittedName>
        <fullName evidence="2">Uncharacterized protein</fullName>
    </submittedName>
</protein>
<gene>
    <name evidence="2" type="ORF">BO70DRAFT_15124</name>
</gene>
<dbReference type="VEuPathDB" id="FungiDB:BO70DRAFT_15124"/>
<evidence type="ECO:0000256" key="1">
    <source>
        <dbReference type="SAM" id="MobiDB-lite"/>
    </source>
</evidence>
<feature type="compositionally biased region" description="Basic residues" evidence="1">
    <location>
        <begin position="22"/>
        <end position="45"/>
    </location>
</feature>